<evidence type="ECO:0000256" key="6">
    <source>
        <dbReference type="ARBA" id="ARBA00022692"/>
    </source>
</evidence>
<evidence type="ECO:0000256" key="2">
    <source>
        <dbReference type="ARBA" id="ARBA00010942"/>
    </source>
</evidence>
<dbReference type="Gene3D" id="3.30.70.1430">
    <property type="entry name" value="Multidrug efflux transporter AcrB pore domain"/>
    <property type="match status" value="2"/>
</dbReference>
<evidence type="ECO:0000259" key="10">
    <source>
        <dbReference type="PROSITE" id="PS50156"/>
    </source>
</evidence>
<dbReference type="InterPro" id="IPR000731">
    <property type="entry name" value="SSD"/>
</dbReference>
<dbReference type="Pfam" id="PF00873">
    <property type="entry name" value="ACR_tran"/>
    <property type="match status" value="1"/>
</dbReference>
<organism evidence="11 12">
    <name type="scientific">Arsukibacterium tuosuense</name>
    <dbReference type="NCBI Taxonomy" id="1323745"/>
    <lineage>
        <taxon>Bacteria</taxon>
        <taxon>Pseudomonadati</taxon>
        <taxon>Pseudomonadota</taxon>
        <taxon>Gammaproteobacteria</taxon>
        <taxon>Chromatiales</taxon>
        <taxon>Chromatiaceae</taxon>
        <taxon>Arsukibacterium</taxon>
    </lineage>
</organism>
<keyword evidence="4" id="KW-1003">Cell membrane</keyword>
<keyword evidence="8 9" id="KW-0472">Membrane</keyword>
<dbReference type="SUPFAM" id="SSF82714">
    <property type="entry name" value="Multidrug efflux transporter AcrB TolC docking domain, DN and DC subdomains"/>
    <property type="match status" value="2"/>
</dbReference>
<feature type="transmembrane region" description="Helical" evidence="9">
    <location>
        <begin position="393"/>
        <end position="417"/>
    </location>
</feature>
<evidence type="ECO:0000256" key="5">
    <source>
        <dbReference type="ARBA" id="ARBA00022519"/>
    </source>
</evidence>
<feature type="transmembrane region" description="Helical" evidence="9">
    <location>
        <begin position="1009"/>
        <end position="1035"/>
    </location>
</feature>
<dbReference type="SUPFAM" id="SSF82693">
    <property type="entry name" value="Multidrug efflux transporter AcrB pore domain, PN1, PN2, PC1 and PC2 subdomains"/>
    <property type="match status" value="4"/>
</dbReference>
<dbReference type="Gene3D" id="3.30.70.1320">
    <property type="entry name" value="Multidrug efflux transporter AcrB pore domain like"/>
    <property type="match status" value="1"/>
</dbReference>
<dbReference type="FunFam" id="1.20.1640.10:FF:000001">
    <property type="entry name" value="Efflux pump membrane transporter"/>
    <property type="match status" value="1"/>
</dbReference>
<reference evidence="12" key="1">
    <citation type="submission" date="2017-09" db="EMBL/GenBank/DDBJ databases">
        <authorList>
            <person name="Varghese N."/>
            <person name="Submissions S."/>
        </authorList>
    </citation>
    <scope>NUCLEOTIDE SEQUENCE [LARGE SCALE GENOMIC DNA]</scope>
    <source>
        <strain evidence="12">CGMCC 1.12461</strain>
    </source>
</reference>
<dbReference type="Gene3D" id="1.20.1640.10">
    <property type="entry name" value="Multidrug efflux transporter AcrB transmembrane domain"/>
    <property type="match status" value="2"/>
</dbReference>
<feature type="transmembrane region" description="Helical" evidence="9">
    <location>
        <begin position="541"/>
        <end position="564"/>
    </location>
</feature>
<feature type="domain" description="SSD" evidence="10">
    <location>
        <begin position="366"/>
        <end position="495"/>
    </location>
</feature>
<dbReference type="EMBL" id="OBEB01000004">
    <property type="protein sequence ID" value="SNY52245.1"/>
    <property type="molecule type" value="Genomic_DNA"/>
</dbReference>
<keyword evidence="6 9" id="KW-0812">Transmembrane</keyword>
<proteinExistence type="inferred from homology"/>
<feature type="transmembrane region" description="Helical" evidence="9">
    <location>
        <begin position="904"/>
        <end position="926"/>
    </location>
</feature>
<dbReference type="SUPFAM" id="SSF82866">
    <property type="entry name" value="Multidrug efflux transporter AcrB transmembrane domain"/>
    <property type="match status" value="2"/>
</dbReference>
<gene>
    <name evidence="11" type="ORF">SAMN06297280_2048</name>
</gene>
<dbReference type="AlphaFoldDB" id="A0A285IW28"/>
<feature type="transmembrane region" description="Helical" evidence="9">
    <location>
        <begin position="932"/>
        <end position="955"/>
    </location>
</feature>
<dbReference type="GO" id="GO:0042910">
    <property type="term" value="F:xenobiotic transmembrane transporter activity"/>
    <property type="evidence" value="ECO:0007669"/>
    <property type="project" value="TreeGrafter"/>
</dbReference>
<dbReference type="InterPro" id="IPR001036">
    <property type="entry name" value="Acrflvin-R"/>
</dbReference>
<dbReference type="InterPro" id="IPR027463">
    <property type="entry name" value="AcrB_DN_DC_subdom"/>
</dbReference>
<sequence length="1066" mass="115002">MFSQFFIRRPIFAAVISLLFFITGAIAVWQLPITEYPEVVPPTVVVTANYPGANPKVIAETVASPLEQEINGVEDMLYMSSQATSDGRMTLTITFAIGTDVDLAQTQVQSRVERAKPRLPQEVQRLGVVTEKSSPDLTMVVHLTSPDERYDMLYLSNYAALNVKDELARVEGVGAVRLFGAGDYSMRVWLDPEKVAALGLSPAQITAAIREQNQQAAAGSLGAQPSGDAEFQLLINVKGRLAAVEEFENIIIKVGANGEISRLKDVARLELGASSYALRSLLNNKDAVALPIFQASGSNAIQISDDVRAKMAELSKSFPDGLAYDIVYDPTVFVRGSIEAVVKTLLEAVLLVVLVVVLFLQTWRASIIPLVAVPVSLVGTFAFMHLLGFSLNALSLFGLVLAIGIVVDDAIVVVENVERNISEGLSPIAATQKAMKEVTGPIVATTLVLAAVFIPTAFMSGLTGQFYKQFALTITISTFISAINSLTLSPALSALLLKGHGEKKDALTSGMDKLFGGWLFNPFNRFFARLSRGYGWLIKKVIRFGAIVGVMYVVLVGLTGLQFASTPTGYVPGQDKQYLVAFAQLPDAASLERTDAVIKDMSRIALEYPGVANAIAFPGLSINGFTNSPNSGIVFVGLDAFDERDSAELSGNAIAAALNQQFAGIEDAFIAIFPPPPVQGLGTIGGFRLQIQDRANHGYEELYKVTMQVMQKAWATPELAGVFSGYQVNVPQLDLDIDRTKAKQQGVDMGEVFQTLQAYMGSVYVNDFNQFGRTYQVNMQADEQFRQTPEQIAQLKVRNIQGEMIPLGSFINVTNTAGPDRVMHYNGFTTAEINGGPAPGYSTGEAQAAIEQILAETLPNGMTYEWTELTYQQILAGNAGMFIYPLVILLVFMVLAAQYESLSLPLAIILIIPMTLLSALSGVLIYGGDNNIFTQIGLIVLVGLATKNAILIVEFAKELQDHGMSAMEAILEAGRLRLRPILMTSIAFIMGVVPMVFSSGAGAEMRQAMGVAVFSGMIGVTIFGLILTPLFYYMLAKRGDEKVRGEKKALQPATTAVTDAVEATHA</sequence>
<comment type="similarity">
    <text evidence="2 9">Belongs to the resistance-nodulation-cell division (RND) (TC 2.A.6) family.</text>
</comment>
<name>A0A285IW28_9GAMM</name>
<dbReference type="InterPro" id="IPR004764">
    <property type="entry name" value="MdtF-like"/>
</dbReference>
<feature type="transmembrane region" description="Helical" evidence="9">
    <location>
        <begin position="879"/>
        <end position="897"/>
    </location>
</feature>
<dbReference type="FunFam" id="3.30.2090.10:FF:000007">
    <property type="entry name" value="Efflux pump membrane transporter"/>
    <property type="match status" value="1"/>
</dbReference>
<keyword evidence="3 9" id="KW-0813">Transport</keyword>
<dbReference type="PRINTS" id="PR00702">
    <property type="entry name" value="ACRIFLAVINRP"/>
</dbReference>
<dbReference type="NCBIfam" id="NF000282">
    <property type="entry name" value="RND_permease_1"/>
    <property type="match status" value="1"/>
</dbReference>
<dbReference type="PANTHER" id="PTHR32063:SF11">
    <property type="entry name" value="CATION OR DRUG EFFLUX SYSTEM PROTEIN"/>
    <property type="match status" value="1"/>
</dbReference>
<dbReference type="NCBIfam" id="TIGR00915">
    <property type="entry name" value="2A0602"/>
    <property type="match status" value="1"/>
</dbReference>
<dbReference type="FunFam" id="3.30.70.1430:FF:000001">
    <property type="entry name" value="Efflux pump membrane transporter"/>
    <property type="match status" value="1"/>
</dbReference>
<keyword evidence="12" id="KW-1185">Reference proteome</keyword>
<accession>A0A285IW28</accession>
<evidence type="ECO:0000256" key="4">
    <source>
        <dbReference type="ARBA" id="ARBA00022475"/>
    </source>
</evidence>
<evidence type="ECO:0000256" key="9">
    <source>
        <dbReference type="RuleBase" id="RU364070"/>
    </source>
</evidence>
<comment type="subcellular location">
    <subcellularLocation>
        <location evidence="1 9">Cell inner membrane</location>
        <topology evidence="1 9">Multi-pass membrane protein</topology>
    </subcellularLocation>
</comment>
<dbReference type="OrthoDB" id="9758297at2"/>
<keyword evidence="5 9" id="KW-0997">Cell inner membrane</keyword>
<protein>
    <recommendedName>
        <fullName evidence="9">Efflux pump membrane transporter</fullName>
    </recommendedName>
</protein>
<evidence type="ECO:0000256" key="7">
    <source>
        <dbReference type="ARBA" id="ARBA00022989"/>
    </source>
</evidence>
<feature type="transmembrane region" description="Helical" evidence="9">
    <location>
        <begin position="367"/>
        <end position="387"/>
    </location>
</feature>
<dbReference type="Gene3D" id="3.30.2090.10">
    <property type="entry name" value="Multidrug efflux transporter AcrB TolC docking domain, DN and DC subdomains"/>
    <property type="match status" value="2"/>
</dbReference>
<dbReference type="PANTHER" id="PTHR32063">
    <property type="match status" value="1"/>
</dbReference>
<dbReference type="GO" id="GO:0009636">
    <property type="term" value="P:response to toxic substance"/>
    <property type="evidence" value="ECO:0007669"/>
    <property type="project" value="UniProtKB-ARBA"/>
</dbReference>
<dbReference type="Gene3D" id="3.30.70.1440">
    <property type="entry name" value="Multidrug efflux transporter AcrB pore domain"/>
    <property type="match status" value="1"/>
</dbReference>
<dbReference type="Proteomes" id="UP000219353">
    <property type="component" value="Unassembled WGS sequence"/>
</dbReference>
<feature type="transmembrane region" description="Helical" evidence="9">
    <location>
        <begin position="976"/>
        <end position="997"/>
    </location>
</feature>
<dbReference type="PROSITE" id="PS50156">
    <property type="entry name" value="SSD"/>
    <property type="match status" value="1"/>
</dbReference>
<evidence type="ECO:0000256" key="3">
    <source>
        <dbReference type="ARBA" id="ARBA00022448"/>
    </source>
</evidence>
<dbReference type="GO" id="GO:0015562">
    <property type="term" value="F:efflux transmembrane transporter activity"/>
    <property type="evidence" value="ECO:0007669"/>
    <property type="project" value="InterPro"/>
</dbReference>
<evidence type="ECO:0000256" key="8">
    <source>
        <dbReference type="ARBA" id="ARBA00023136"/>
    </source>
</evidence>
<keyword evidence="7 9" id="KW-1133">Transmembrane helix</keyword>
<comment type="caution">
    <text evidence="9">Lacks conserved residue(s) required for the propagation of feature annotation.</text>
</comment>
<feature type="transmembrane region" description="Helical" evidence="9">
    <location>
        <begin position="470"/>
        <end position="497"/>
    </location>
</feature>
<feature type="transmembrane region" description="Helical" evidence="9">
    <location>
        <begin position="438"/>
        <end position="458"/>
    </location>
</feature>
<dbReference type="GO" id="GO:0005886">
    <property type="term" value="C:plasma membrane"/>
    <property type="evidence" value="ECO:0007669"/>
    <property type="project" value="UniProtKB-SubCell"/>
</dbReference>
<evidence type="ECO:0000256" key="1">
    <source>
        <dbReference type="ARBA" id="ARBA00004429"/>
    </source>
</evidence>
<feature type="transmembrane region" description="Helical" evidence="9">
    <location>
        <begin position="340"/>
        <end position="360"/>
    </location>
</feature>
<evidence type="ECO:0000313" key="12">
    <source>
        <dbReference type="Proteomes" id="UP000219353"/>
    </source>
</evidence>
<evidence type="ECO:0000313" key="11">
    <source>
        <dbReference type="EMBL" id="SNY52245.1"/>
    </source>
</evidence>